<proteinExistence type="predicted"/>
<sequence>MTTLHPIPVRIGNPLFSARSSTNCPSRKWKNPHASLPEATEFVTKSELAYLDSPSPAFSQPLSPSHTESCFVLESGSTMDDTQRTVSRSAFVPAPALTPALVPEADGAPDASWP</sequence>
<gene>
    <name evidence="1" type="ORF">BD311DRAFT_809998</name>
</gene>
<dbReference type="Proteomes" id="UP000292957">
    <property type="component" value="Unassembled WGS sequence"/>
</dbReference>
<organism evidence="1">
    <name type="scientific">Dichomitus squalens</name>
    <dbReference type="NCBI Taxonomy" id="114155"/>
    <lineage>
        <taxon>Eukaryota</taxon>
        <taxon>Fungi</taxon>
        <taxon>Dikarya</taxon>
        <taxon>Basidiomycota</taxon>
        <taxon>Agaricomycotina</taxon>
        <taxon>Agaricomycetes</taxon>
        <taxon>Polyporales</taxon>
        <taxon>Polyporaceae</taxon>
        <taxon>Dichomitus</taxon>
    </lineage>
</organism>
<dbReference type="EMBL" id="ML143480">
    <property type="protein sequence ID" value="TBU24421.1"/>
    <property type="molecule type" value="Genomic_DNA"/>
</dbReference>
<accession>A0A4Q9MF42</accession>
<name>A0A4Q9MF42_9APHY</name>
<reference evidence="1" key="1">
    <citation type="submission" date="2019-01" db="EMBL/GenBank/DDBJ databases">
        <title>Draft genome sequences of three monokaryotic isolates of the white-rot basidiomycete fungus Dichomitus squalens.</title>
        <authorList>
            <consortium name="DOE Joint Genome Institute"/>
            <person name="Lopez S.C."/>
            <person name="Andreopoulos B."/>
            <person name="Pangilinan J."/>
            <person name="Lipzen A."/>
            <person name="Riley R."/>
            <person name="Ahrendt S."/>
            <person name="Ng V."/>
            <person name="Barry K."/>
            <person name="Daum C."/>
            <person name="Grigoriev I.V."/>
            <person name="Hilden K.S."/>
            <person name="Makela M.R."/>
            <person name="de Vries R.P."/>
        </authorList>
    </citation>
    <scope>NUCLEOTIDE SEQUENCE [LARGE SCALE GENOMIC DNA]</scope>
    <source>
        <strain evidence="1">OM18370.1</strain>
    </source>
</reference>
<evidence type="ECO:0000313" key="1">
    <source>
        <dbReference type="EMBL" id="TBU24421.1"/>
    </source>
</evidence>
<protein>
    <submittedName>
        <fullName evidence="1">Uncharacterized protein</fullName>
    </submittedName>
</protein>
<dbReference type="AlphaFoldDB" id="A0A4Q9MF42"/>